<reference evidence="1" key="1">
    <citation type="journal article" date="2021" name="PeerJ">
        <title>Extensive microbial diversity within the chicken gut microbiome revealed by metagenomics and culture.</title>
        <authorList>
            <person name="Gilroy R."/>
            <person name="Ravi A."/>
            <person name="Getino M."/>
            <person name="Pursley I."/>
            <person name="Horton D.L."/>
            <person name="Alikhan N.F."/>
            <person name="Baker D."/>
            <person name="Gharbi K."/>
            <person name="Hall N."/>
            <person name="Watson M."/>
            <person name="Adriaenssens E.M."/>
            <person name="Foster-Nyarko E."/>
            <person name="Jarju S."/>
            <person name="Secka A."/>
            <person name="Antonio M."/>
            <person name="Oren A."/>
            <person name="Chaudhuri R.R."/>
            <person name="La Ragione R."/>
            <person name="Hildebrand F."/>
            <person name="Pallen M.J."/>
        </authorList>
    </citation>
    <scope>NUCLEOTIDE SEQUENCE</scope>
    <source>
        <strain evidence="1">ChiW4-1371</strain>
    </source>
</reference>
<organism evidence="1 2">
    <name type="scientific">Candidatus Mucispirillum faecigallinarum</name>
    <dbReference type="NCBI Taxonomy" id="2838699"/>
    <lineage>
        <taxon>Bacteria</taxon>
        <taxon>Pseudomonadati</taxon>
        <taxon>Deferribacterota</taxon>
        <taxon>Deferribacteres</taxon>
        <taxon>Deferribacterales</taxon>
        <taxon>Mucispirillaceae</taxon>
        <taxon>Mucispirillum</taxon>
    </lineage>
</organism>
<accession>A0A9D2GVL1</accession>
<dbReference type="EMBL" id="DXAQ01000132">
    <property type="protein sequence ID" value="HIZ90061.1"/>
    <property type="molecule type" value="Genomic_DNA"/>
</dbReference>
<protein>
    <submittedName>
        <fullName evidence="1">Uncharacterized protein</fullName>
    </submittedName>
</protein>
<gene>
    <name evidence="1" type="ORF">H9804_08940</name>
</gene>
<name>A0A9D2GVL1_9BACT</name>
<dbReference type="AlphaFoldDB" id="A0A9D2GVL1"/>
<reference evidence="1" key="2">
    <citation type="submission" date="2021-04" db="EMBL/GenBank/DDBJ databases">
        <authorList>
            <person name="Gilroy R."/>
        </authorList>
    </citation>
    <scope>NUCLEOTIDE SEQUENCE</scope>
    <source>
        <strain evidence="1">ChiW4-1371</strain>
    </source>
</reference>
<evidence type="ECO:0000313" key="1">
    <source>
        <dbReference type="EMBL" id="HIZ90061.1"/>
    </source>
</evidence>
<dbReference type="Proteomes" id="UP000824176">
    <property type="component" value="Unassembled WGS sequence"/>
</dbReference>
<sequence length="342" mass="39495">MKRVSLLSVFIILMLPVYVFSEPVSKCYTADKFLLKTSYDKSKTSKYGINHQLFVSYNKGEKITLNGEAVLDEKGNLKGIEYKDDSISFFIPAKNQNQILINDKDSKKIKESECFSFFASYDNTLNKEGSVVSIFTFGKDYKTSKLQQKFQPSFDCEKAEFPIDKAICNNNEISYMDRLFYSARACFKEKALSIADEKTVENIDKIAEDFIIFRNTSYKSNKDVFISSEESDIKKAYTLGIMFLPMTIAANDGDLRVLGRDLFMSYYMLSMQGIKYSGRYEKGLGRSDIVKAVYGKYYDEIMFYYSGVYDNMNSRLSSLFYYTVYLLEQHNLIDEEGNFICK</sequence>
<proteinExistence type="predicted"/>
<evidence type="ECO:0000313" key="2">
    <source>
        <dbReference type="Proteomes" id="UP000824176"/>
    </source>
</evidence>
<comment type="caution">
    <text evidence="1">The sequence shown here is derived from an EMBL/GenBank/DDBJ whole genome shotgun (WGS) entry which is preliminary data.</text>
</comment>